<dbReference type="GeneID" id="57071768"/>
<evidence type="ECO:0000313" key="1">
    <source>
        <dbReference type="EMBL" id="NEW33507.1"/>
    </source>
</evidence>
<dbReference type="Pfam" id="PF14063">
    <property type="entry name" value="DUF4254"/>
    <property type="match status" value="1"/>
</dbReference>
<dbReference type="AlphaFoldDB" id="A0A2L2JWJ0"/>
<accession>A0A2L2JWJ0</accession>
<proteinExistence type="predicted"/>
<dbReference type="InterPro" id="IPR025350">
    <property type="entry name" value="DUF4254"/>
</dbReference>
<name>A0A2L2JWJ0_9NOCA</name>
<organism evidence="1 2">
    <name type="scientific">Nocardia cyriacigeorgica</name>
    <dbReference type="NCBI Taxonomy" id="135487"/>
    <lineage>
        <taxon>Bacteria</taxon>
        <taxon>Bacillati</taxon>
        <taxon>Actinomycetota</taxon>
        <taxon>Actinomycetes</taxon>
        <taxon>Mycobacteriales</taxon>
        <taxon>Nocardiaceae</taxon>
        <taxon>Nocardia</taxon>
    </lineage>
</organism>
<dbReference type="Proteomes" id="UP000471166">
    <property type="component" value="Unassembled WGS sequence"/>
</dbReference>
<gene>
    <name evidence="1" type="ORF">GV791_13175</name>
</gene>
<evidence type="ECO:0000313" key="2">
    <source>
        <dbReference type="Proteomes" id="UP000471166"/>
    </source>
</evidence>
<sequence>MRPEPAIFVGGDELLTAIRGHHVSGHPVARLASRLGAAHRSELDATADPADLLWRRTGLIAAIDLWLTARLPVPRPGAPLHTESAGTMIDRIAGAQVHAYRLLMTVPPADPRVHSAWHRLAELVTGYTDCATEVVRGQRRLPILGDHW</sequence>
<protein>
    <submittedName>
        <fullName evidence="1">DUF4254 domain-containing protein</fullName>
    </submittedName>
</protein>
<reference evidence="1 2" key="1">
    <citation type="submission" date="2020-01" db="EMBL/GenBank/DDBJ databases">
        <title>Genetics and antimicrobial susceptibilities of Nocardia species isolated from the soil; a comparison with species isolated from humans.</title>
        <authorList>
            <person name="Carrasco G."/>
            <person name="Monzon S."/>
            <person name="Sansegundo M."/>
            <person name="Garcia E."/>
            <person name="Garrido N."/>
            <person name="Medina M.J."/>
            <person name="Villalon P."/>
            <person name="Ramirez-Arocha A.C."/>
            <person name="Jimenez P."/>
            <person name="Cuesta I."/>
            <person name="Valdezate S."/>
        </authorList>
    </citation>
    <scope>NUCLEOTIDE SEQUENCE [LARGE SCALE GENOMIC DNA]</scope>
    <source>
        <strain evidence="1 2">CNM20110626</strain>
    </source>
</reference>
<dbReference type="OrthoDB" id="3352146at2"/>
<comment type="caution">
    <text evidence="1">The sequence shown here is derived from an EMBL/GenBank/DDBJ whole genome shotgun (WGS) entry which is preliminary data.</text>
</comment>
<dbReference type="RefSeq" id="WP_051016397.1">
    <property type="nucleotide sequence ID" value="NZ_AP026975.1"/>
</dbReference>
<dbReference type="EMBL" id="JAAGVB010000017">
    <property type="protein sequence ID" value="NEW33507.1"/>
    <property type="molecule type" value="Genomic_DNA"/>
</dbReference>